<keyword evidence="7 11" id="KW-0406">Ion transport</keyword>
<organism evidence="13 14">
    <name type="scientific">Aplysia californica</name>
    <name type="common">California sea hare</name>
    <dbReference type="NCBI Taxonomy" id="6500"/>
    <lineage>
        <taxon>Eukaryota</taxon>
        <taxon>Metazoa</taxon>
        <taxon>Spiralia</taxon>
        <taxon>Lophotrochozoa</taxon>
        <taxon>Mollusca</taxon>
        <taxon>Gastropoda</taxon>
        <taxon>Heterobranchia</taxon>
        <taxon>Euthyneura</taxon>
        <taxon>Tectipleura</taxon>
        <taxon>Aplysiida</taxon>
        <taxon>Aplysioidea</taxon>
        <taxon>Aplysiidae</taxon>
        <taxon>Aplysia</taxon>
    </lineage>
</organism>
<evidence type="ECO:0000256" key="9">
    <source>
        <dbReference type="ARBA" id="ARBA00023201"/>
    </source>
</evidence>
<keyword evidence="2 11" id="KW-0813">Transport</keyword>
<evidence type="ECO:0000256" key="6">
    <source>
        <dbReference type="ARBA" id="ARBA00023053"/>
    </source>
</evidence>
<dbReference type="RefSeq" id="XP_035826427.1">
    <property type="nucleotide sequence ID" value="XM_035970534.1"/>
</dbReference>
<keyword evidence="9 11" id="KW-0739">Sodium transport</keyword>
<evidence type="ECO:0000256" key="1">
    <source>
        <dbReference type="ARBA" id="ARBA00004141"/>
    </source>
</evidence>
<dbReference type="GeneID" id="118477896"/>
<evidence type="ECO:0000256" key="3">
    <source>
        <dbReference type="ARBA" id="ARBA00022461"/>
    </source>
</evidence>
<keyword evidence="13" id="KW-1185">Reference proteome</keyword>
<evidence type="ECO:0000256" key="11">
    <source>
        <dbReference type="RuleBase" id="RU000679"/>
    </source>
</evidence>
<keyword evidence="4 11" id="KW-0812">Transmembrane</keyword>
<proteinExistence type="inferred from homology"/>
<evidence type="ECO:0000256" key="12">
    <source>
        <dbReference type="SAM" id="Phobius"/>
    </source>
</evidence>
<evidence type="ECO:0000256" key="4">
    <source>
        <dbReference type="ARBA" id="ARBA00022692"/>
    </source>
</evidence>
<reference evidence="14" key="1">
    <citation type="submission" date="2025-08" db="UniProtKB">
        <authorList>
            <consortium name="RefSeq"/>
        </authorList>
    </citation>
    <scope>IDENTIFICATION</scope>
</reference>
<feature type="transmembrane region" description="Helical" evidence="12">
    <location>
        <begin position="42"/>
        <end position="59"/>
    </location>
</feature>
<evidence type="ECO:0000256" key="7">
    <source>
        <dbReference type="ARBA" id="ARBA00023065"/>
    </source>
</evidence>
<keyword evidence="5 12" id="KW-1133">Transmembrane helix</keyword>
<dbReference type="Proteomes" id="UP000694888">
    <property type="component" value="Unplaced"/>
</dbReference>
<dbReference type="InterPro" id="IPR001873">
    <property type="entry name" value="ENaC"/>
</dbReference>
<keyword evidence="8 12" id="KW-0472">Membrane</keyword>
<protein>
    <submittedName>
        <fullName evidence="14">Uncharacterized protein LOC118477896</fullName>
    </submittedName>
</protein>
<keyword evidence="3 11" id="KW-0894">Sodium channel</keyword>
<accession>A0ABM1VVI5</accession>
<keyword evidence="6" id="KW-0915">Sodium</keyword>
<comment type="subcellular location">
    <subcellularLocation>
        <location evidence="1">Membrane</location>
        <topology evidence="1">Multi-pass membrane protein</topology>
    </subcellularLocation>
</comment>
<dbReference type="Gene3D" id="1.10.287.770">
    <property type="entry name" value="YojJ-like"/>
    <property type="match status" value="1"/>
</dbReference>
<sequence>MLIRHERHEPQYTFNSIFAFLGGQMGFFMGASLITLAELLETLLFSCYVFLYKKVLMMGQMSTRKAKVRPAKQAW</sequence>
<evidence type="ECO:0000313" key="14">
    <source>
        <dbReference type="RefSeq" id="XP_035826427.1"/>
    </source>
</evidence>
<evidence type="ECO:0000256" key="5">
    <source>
        <dbReference type="ARBA" id="ARBA00022989"/>
    </source>
</evidence>
<evidence type="ECO:0000256" key="10">
    <source>
        <dbReference type="ARBA" id="ARBA00023303"/>
    </source>
</evidence>
<feature type="transmembrane region" description="Helical" evidence="12">
    <location>
        <begin position="12"/>
        <end position="36"/>
    </location>
</feature>
<evidence type="ECO:0000256" key="2">
    <source>
        <dbReference type="ARBA" id="ARBA00022448"/>
    </source>
</evidence>
<evidence type="ECO:0000256" key="8">
    <source>
        <dbReference type="ARBA" id="ARBA00023136"/>
    </source>
</evidence>
<dbReference type="Pfam" id="PF00858">
    <property type="entry name" value="ASC"/>
    <property type="match status" value="1"/>
</dbReference>
<keyword evidence="10 11" id="KW-0407">Ion channel</keyword>
<comment type="similarity">
    <text evidence="11">Belongs to the amiloride-sensitive sodium channel (TC 1.A.6) family.</text>
</comment>
<name>A0ABM1VVI5_APLCA</name>
<gene>
    <name evidence="14" type="primary">LOC118477896</name>
</gene>
<evidence type="ECO:0000313" key="13">
    <source>
        <dbReference type="Proteomes" id="UP000694888"/>
    </source>
</evidence>